<comment type="caution">
    <text evidence="10">The sequence shown here is derived from an EMBL/GenBank/DDBJ whole genome shotgun (WGS) entry which is preliminary data.</text>
</comment>
<feature type="domain" description="DNA polymerase III beta sliding clamp central" evidence="9">
    <location>
        <begin position="3"/>
        <end position="102"/>
    </location>
</feature>
<evidence type="ECO:0000256" key="5">
    <source>
        <dbReference type="ARBA" id="ARBA00022695"/>
    </source>
</evidence>
<dbReference type="GO" id="GO:0006271">
    <property type="term" value="P:DNA strand elongation involved in DNA replication"/>
    <property type="evidence" value="ECO:0007669"/>
    <property type="project" value="TreeGrafter"/>
</dbReference>
<evidence type="ECO:0000313" key="10">
    <source>
        <dbReference type="EMBL" id="MPM84532.1"/>
    </source>
</evidence>
<accession>A0A645D7D0</accession>
<keyword evidence="3" id="KW-0963">Cytoplasm</keyword>
<reference evidence="10" key="1">
    <citation type="submission" date="2019-08" db="EMBL/GenBank/DDBJ databases">
        <authorList>
            <person name="Kucharzyk K."/>
            <person name="Murdoch R.W."/>
            <person name="Higgins S."/>
            <person name="Loffler F."/>
        </authorList>
    </citation>
    <scope>NUCLEOTIDE SEQUENCE</scope>
</reference>
<dbReference type="GO" id="GO:0003887">
    <property type="term" value="F:DNA-directed DNA polymerase activity"/>
    <property type="evidence" value="ECO:0007669"/>
    <property type="project" value="UniProtKB-KW"/>
</dbReference>
<keyword evidence="7" id="KW-0239">DNA-directed DNA polymerase</keyword>
<dbReference type="SUPFAM" id="SSF55979">
    <property type="entry name" value="DNA clamp"/>
    <property type="match status" value="1"/>
</dbReference>
<dbReference type="PANTHER" id="PTHR30478:SF0">
    <property type="entry name" value="BETA SLIDING CLAMP"/>
    <property type="match status" value="1"/>
</dbReference>
<keyword evidence="6" id="KW-0235">DNA replication</keyword>
<dbReference type="InterPro" id="IPR046938">
    <property type="entry name" value="DNA_clamp_sf"/>
</dbReference>
<dbReference type="EMBL" id="VSSQ01033053">
    <property type="protein sequence ID" value="MPM84532.1"/>
    <property type="molecule type" value="Genomic_DNA"/>
</dbReference>
<evidence type="ECO:0000256" key="4">
    <source>
        <dbReference type="ARBA" id="ARBA00022679"/>
    </source>
</evidence>
<dbReference type="PANTHER" id="PTHR30478">
    <property type="entry name" value="DNA POLYMERASE III SUBUNIT BETA"/>
    <property type="match status" value="1"/>
</dbReference>
<evidence type="ECO:0000256" key="7">
    <source>
        <dbReference type="ARBA" id="ARBA00022932"/>
    </source>
</evidence>
<keyword evidence="4" id="KW-0808">Transferase</keyword>
<comment type="similarity">
    <text evidence="2">Belongs to the beta sliding clamp family.</text>
</comment>
<dbReference type="GO" id="GO:0003677">
    <property type="term" value="F:DNA binding"/>
    <property type="evidence" value="ECO:0007669"/>
    <property type="project" value="UniProtKB-KW"/>
</dbReference>
<organism evidence="10">
    <name type="scientific">bioreactor metagenome</name>
    <dbReference type="NCBI Taxonomy" id="1076179"/>
    <lineage>
        <taxon>unclassified sequences</taxon>
        <taxon>metagenomes</taxon>
        <taxon>ecological metagenomes</taxon>
    </lineage>
</organism>
<name>A0A645D7D0_9ZZZZ</name>
<keyword evidence="5" id="KW-0548">Nucleotidyltransferase</keyword>
<keyword evidence="8" id="KW-0238">DNA-binding</keyword>
<evidence type="ECO:0000256" key="3">
    <source>
        <dbReference type="ARBA" id="ARBA00022490"/>
    </source>
</evidence>
<dbReference type="InterPro" id="IPR001001">
    <property type="entry name" value="DNA_polIII_beta"/>
</dbReference>
<dbReference type="Gene3D" id="3.10.150.10">
    <property type="entry name" value="DNA Polymerase III, subunit A, domain 2"/>
    <property type="match status" value="2"/>
</dbReference>
<dbReference type="GO" id="GO:0009360">
    <property type="term" value="C:DNA polymerase III complex"/>
    <property type="evidence" value="ECO:0007669"/>
    <property type="project" value="InterPro"/>
</dbReference>
<dbReference type="AlphaFoldDB" id="A0A645D7D0"/>
<evidence type="ECO:0000256" key="6">
    <source>
        <dbReference type="ARBA" id="ARBA00022705"/>
    </source>
</evidence>
<comment type="subcellular location">
    <subcellularLocation>
        <location evidence="1">Cytoplasm</location>
    </subcellularLocation>
</comment>
<dbReference type="GO" id="GO:0008408">
    <property type="term" value="F:3'-5' exonuclease activity"/>
    <property type="evidence" value="ECO:0007669"/>
    <property type="project" value="InterPro"/>
</dbReference>
<evidence type="ECO:0000256" key="2">
    <source>
        <dbReference type="ARBA" id="ARBA00010752"/>
    </source>
</evidence>
<dbReference type="InterPro" id="IPR022637">
    <property type="entry name" value="DNA_polIII_beta_cen"/>
</dbReference>
<gene>
    <name evidence="10" type="ORF">SDC9_131605</name>
</gene>
<protein>
    <recommendedName>
        <fullName evidence="9">DNA polymerase III beta sliding clamp central domain-containing protein</fullName>
    </recommendedName>
</protein>
<evidence type="ECO:0000259" key="9">
    <source>
        <dbReference type="Pfam" id="PF02767"/>
    </source>
</evidence>
<dbReference type="GO" id="GO:0005737">
    <property type="term" value="C:cytoplasm"/>
    <property type="evidence" value="ECO:0007669"/>
    <property type="project" value="UniProtKB-SubCell"/>
</dbReference>
<evidence type="ECO:0000256" key="8">
    <source>
        <dbReference type="ARBA" id="ARBA00023125"/>
    </source>
</evidence>
<sequence length="243" mass="25598">MARRTVFAASDDKTRAAMQCVNLIFSEDGLKAVSSDGSRIMSAKGETKGGGAVSMMIPARSLALLAGMCAEEDVFSVGTTGKSIVYMKESFLFSARMIDGVYINTDALFSACQPLFTVLTDGEELYRALDSVTALGDGGSTVELHFEPGAIELSCSSDTGTARGRLEVIPLTGTPGGTYYYTAHKLKECLRAMGGTMRLNVAQNGVLLLGTEQVSCLNVAKRAPSSVRTEHAVSSGKSKPRAA</sequence>
<proteinExistence type="inferred from homology"/>
<evidence type="ECO:0000256" key="1">
    <source>
        <dbReference type="ARBA" id="ARBA00004496"/>
    </source>
</evidence>
<dbReference type="Pfam" id="PF02767">
    <property type="entry name" value="DNA_pol3_beta_2"/>
    <property type="match status" value="1"/>
</dbReference>